<dbReference type="GO" id="GO:0061024">
    <property type="term" value="P:membrane organization"/>
    <property type="evidence" value="ECO:0007669"/>
    <property type="project" value="InterPro"/>
</dbReference>
<dbReference type="EMBL" id="KB306357">
    <property type="protein sequence ID" value="ELT99939.1"/>
    <property type="molecule type" value="Genomic_DNA"/>
</dbReference>
<dbReference type="Pfam" id="PF04453">
    <property type="entry name" value="LptD"/>
    <property type="match status" value="1"/>
</dbReference>
<dbReference type="AlphaFoldDB" id="R7U1T0"/>
<keyword evidence="4" id="KW-1185">Reference proteome</keyword>
<evidence type="ECO:0000313" key="2">
    <source>
        <dbReference type="EMBL" id="ELT99939.1"/>
    </source>
</evidence>
<reference evidence="4" key="1">
    <citation type="submission" date="2012-12" db="EMBL/GenBank/DDBJ databases">
        <authorList>
            <person name="Hellsten U."/>
            <person name="Grimwood J."/>
            <person name="Chapman J.A."/>
            <person name="Shapiro H."/>
            <person name="Aerts A."/>
            <person name="Otillar R.P."/>
            <person name="Terry A.Y."/>
            <person name="Boore J.L."/>
            <person name="Simakov O."/>
            <person name="Marletaz F."/>
            <person name="Cho S.-J."/>
            <person name="Edsinger-Gonzales E."/>
            <person name="Havlak P."/>
            <person name="Kuo D.-H."/>
            <person name="Larsson T."/>
            <person name="Lv J."/>
            <person name="Arendt D."/>
            <person name="Savage R."/>
            <person name="Osoegawa K."/>
            <person name="de Jong P."/>
            <person name="Lindberg D.R."/>
            <person name="Seaver E.C."/>
            <person name="Weisblat D.A."/>
            <person name="Putnam N.H."/>
            <person name="Grigoriev I.V."/>
            <person name="Rokhsar D.S."/>
        </authorList>
    </citation>
    <scope>NUCLEOTIDE SEQUENCE</scope>
    <source>
        <strain evidence="4">I ESC-2004</strain>
    </source>
</reference>
<name>R7U1T0_CAPTE</name>
<dbReference type="EMBL" id="AMQN01047812">
    <property type="status" value="NOT_ANNOTATED_CDS"/>
    <property type="molecule type" value="Genomic_DNA"/>
</dbReference>
<dbReference type="GO" id="GO:0019867">
    <property type="term" value="C:outer membrane"/>
    <property type="evidence" value="ECO:0007669"/>
    <property type="project" value="InterPro"/>
</dbReference>
<dbReference type="HOGENOM" id="CLU_793601_0_0_1"/>
<dbReference type="Proteomes" id="UP000014760">
    <property type="component" value="Unassembled WGS sequence"/>
</dbReference>
<protein>
    <recommendedName>
        <fullName evidence="1">LptD C-terminal domain-containing protein</fullName>
    </recommendedName>
</protein>
<evidence type="ECO:0000259" key="1">
    <source>
        <dbReference type="Pfam" id="PF04453"/>
    </source>
</evidence>
<feature type="non-terminal residue" evidence="2">
    <location>
        <position position="350"/>
    </location>
</feature>
<dbReference type="OrthoDB" id="74991at2759"/>
<reference evidence="2 4" key="2">
    <citation type="journal article" date="2013" name="Nature">
        <title>Insights into bilaterian evolution from three spiralian genomes.</title>
        <authorList>
            <person name="Simakov O."/>
            <person name="Marletaz F."/>
            <person name="Cho S.J."/>
            <person name="Edsinger-Gonzales E."/>
            <person name="Havlak P."/>
            <person name="Hellsten U."/>
            <person name="Kuo D.H."/>
            <person name="Larsson T."/>
            <person name="Lv J."/>
            <person name="Arendt D."/>
            <person name="Savage R."/>
            <person name="Osoegawa K."/>
            <person name="de Jong P."/>
            <person name="Grimwood J."/>
            <person name="Chapman J.A."/>
            <person name="Shapiro H."/>
            <person name="Aerts A."/>
            <person name="Otillar R.P."/>
            <person name="Terry A.Y."/>
            <person name="Boore J.L."/>
            <person name="Grigoriev I.V."/>
            <person name="Lindberg D.R."/>
            <person name="Seaver E.C."/>
            <person name="Weisblat D.A."/>
            <person name="Putnam N.H."/>
            <person name="Rokhsar D.S."/>
        </authorList>
    </citation>
    <scope>NUCLEOTIDE SEQUENCE</scope>
    <source>
        <strain evidence="2 4">I ESC-2004</strain>
    </source>
</reference>
<evidence type="ECO:0000313" key="3">
    <source>
        <dbReference type="EnsemblMetazoa" id="CapteP187861"/>
    </source>
</evidence>
<dbReference type="STRING" id="283909.R7U1T0"/>
<evidence type="ECO:0000313" key="4">
    <source>
        <dbReference type="Proteomes" id="UP000014760"/>
    </source>
</evidence>
<dbReference type="InterPro" id="IPR050218">
    <property type="entry name" value="LptD"/>
</dbReference>
<dbReference type="EnsemblMetazoa" id="CapteT187861">
    <property type="protein sequence ID" value="CapteP187861"/>
    <property type="gene ID" value="CapteG187861"/>
</dbReference>
<reference evidence="3" key="3">
    <citation type="submission" date="2015-06" db="UniProtKB">
        <authorList>
            <consortium name="EnsemblMetazoa"/>
        </authorList>
    </citation>
    <scope>IDENTIFICATION</scope>
</reference>
<dbReference type="InterPro" id="IPR007543">
    <property type="entry name" value="LptD_C"/>
</dbReference>
<proteinExistence type="predicted"/>
<sequence length="350" mass="40500">MNQTADDPYNKLPQIKLAGNWLANDSLSLNYVADYTKFTRADNWHYLNETMVNPSDDVYQSNYDSGYGIKSANGERLYLETGAGYSFDRGYGFIRPSVKVQHVEYRLTDLNQQNVIDDLNQAYYGSFTAADYTESPKTTVPSFSIDSGLYFDRFTNIGGTTFTHTLEPRMKYLYSPYVEGQEMNPVFDTALMNFNYHSLWRDSRFSGHDRLGDANQLSLGLTTRLIEDDGFERVRFGIGQIVYFEDRQLWISPNAGIDQGVDQDLDTDPNDEAKRLREDMQDSVSPLASELVYNINRTMNIRQDLMWDTSNNELDSYGLYYQYKPGDRRVLNAGYRYLRQADRYVKNEQN</sequence>
<organism evidence="2">
    <name type="scientific">Capitella teleta</name>
    <name type="common">Polychaete worm</name>
    <dbReference type="NCBI Taxonomy" id="283909"/>
    <lineage>
        <taxon>Eukaryota</taxon>
        <taxon>Metazoa</taxon>
        <taxon>Spiralia</taxon>
        <taxon>Lophotrochozoa</taxon>
        <taxon>Annelida</taxon>
        <taxon>Polychaeta</taxon>
        <taxon>Sedentaria</taxon>
        <taxon>Scolecida</taxon>
        <taxon>Capitellidae</taxon>
        <taxon>Capitella</taxon>
    </lineage>
</organism>
<feature type="domain" description="LptD C-terminal" evidence="1">
    <location>
        <begin position="4"/>
        <end position="349"/>
    </location>
</feature>
<dbReference type="PANTHER" id="PTHR30189">
    <property type="entry name" value="LPS-ASSEMBLY PROTEIN"/>
    <property type="match status" value="1"/>
</dbReference>
<dbReference type="GO" id="GO:1990351">
    <property type="term" value="C:transporter complex"/>
    <property type="evidence" value="ECO:0007669"/>
    <property type="project" value="TreeGrafter"/>
</dbReference>
<accession>R7U1T0</accession>
<gene>
    <name evidence="2" type="ORF">CAPTEDRAFT_187861</name>
</gene>
<dbReference type="PANTHER" id="PTHR30189:SF1">
    <property type="entry name" value="LPS-ASSEMBLY PROTEIN LPTD"/>
    <property type="match status" value="1"/>
</dbReference>